<dbReference type="Proteomes" id="UP000799424">
    <property type="component" value="Unassembled WGS sequence"/>
</dbReference>
<keyword evidence="4" id="KW-1185">Reference proteome</keyword>
<evidence type="ECO:0000256" key="2">
    <source>
        <dbReference type="ARBA" id="ARBA00022963"/>
    </source>
</evidence>
<dbReference type="InterPro" id="IPR016035">
    <property type="entry name" value="Acyl_Trfase/lysoPLipase"/>
</dbReference>
<dbReference type="SUPFAM" id="SSF52151">
    <property type="entry name" value="FabD/lysophospholipase-like"/>
    <property type="match status" value="1"/>
</dbReference>
<accession>A0A6A6ZI57</accession>
<dbReference type="GO" id="GO:0019369">
    <property type="term" value="P:arachidonate metabolic process"/>
    <property type="evidence" value="ECO:0007669"/>
    <property type="project" value="TreeGrafter"/>
</dbReference>
<keyword evidence="2" id="KW-0442">Lipid degradation</keyword>
<gene>
    <name evidence="3" type="ORF">CC86DRAFT_397713</name>
</gene>
<reference evidence="3" key="1">
    <citation type="journal article" date="2020" name="Stud. Mycol.">
        <title>101 Dothideomycetes genomes: a test case for predicting lifestyles and emergence of pathogens.</title>
        <authorList>
            <person name="Haridas S."/>
            <person name="Albert R."/>
            <person name="Binder M."/>
            <person name="Bloem J."/>
            <person name="Labutti K."/>
            <person name="Salamov A."/>
            <person name="Andreopoulos B."/>
            <person name="Baker S."/>
            <person name="Barry K."/>
            <person name="Bills G."/>
            <person name="Bluhm B."/>
            <person name="Cannon C."/>
            <person name="Castanera R."/>
            <person name="Culley D."/>
            <person name="Daum C."/>
            <person name="Ezra D."/>
            <person name="Gonzalez J."/>
            <person name="Henrissat B."/>
            <person name="Kuo A."/>
            <person name="Liang C."/>
            <person name="Lipzen A."/>
            <person name="Lutzoni F."/>
            <person name="Magnuson J."/>
            <person name="Mondo S."/>
            <person name="Nolan M."/>
            <person name="Ohm R."/>
            <person name="Pangilinan J."/>
            <person name="Park H.-J."/>
            <person name="Ramirez L."/>
            <person name="Alfaro M."/>
            <person name="Sun H."/>
            <person name="Tritt A."/>
            <person name="Yoshinaga Y."/>
            <person name="Zwiers L.-H."/>
            <person name="Turgeon B."/>
            <person name="Goodwin S."/>
            <person name="Spatafora J."/>
            <person name="Crous P."/>
            <person name="Grigoriev I."/>
        </authorList>
    </citation>
    <scope>NUCLEOTIDE SEQUENCE</scope>
    <source>
        <strain evidence="3">CBS 113818</strain>
    </source>
</reference>
<organism evidence="3 4">
    <name type="scientific">Ophiobolus disseminans</name>
    <dbReference type="NCBI Taxonomy" id="1469910"/>
    <lineage>
        <taxon>Eukaryota</taxon>
        <taxon>Fungi</taxon>
        <taxon>Dikarya</taxon>
        <taxon>Ascomycota</taxon>
        <taxon>Pezizomycotina</taxon>
        <taxon>Dothideomycetes</taxon>
        <taxon>Pleosporomycetidae</taxon>
        <taxon>Pleosporales</taxon>
        <taxon>Pleosporineae</taxon>
        <taxon>Phaeosphaeriaceae</taxon>
        <taxon>Ophiobolus</taxon>
    </lineage>
</organism>
<name>A0A6A6ZI57_9PLEO</name>
<dbReference type="PANTHER" id="PTHR24185:SF1">
    <property type="entry name" value="CALCIUM-INDEPENDENT PHOSPHOLIPASE A2-GAMMA"/>
    <property type="match status" value="1"/>
</dbReference>
<dbReference type="PANTHER" id="PTHR24185">
    <property type="entry name" value="CALCIUM-INDEPENDENT PHOSPHOLIPASE A2-GAMMA"/>
    <property type="match status" value="1"/>
</dbReference>
<keyword evidence="1" id="KW-0378">Hydrolase</keyword>
<evidence type="ECO:0000313" key="3">
    <source>
        <dbReference type="EMBL" id="KAF2820812.1"/>
    </source>
</evidence>
<dbReference type="AlphaFoldDB" id="A0A6A6ZI57"/>
<dbReference type="EMBL" id="MU006239">
    <property type="protein sequence ID" value="KAF2820812.1"/>
    <property type="molecule type" value="Genomic_DNA"/>
</dbReference>
<proteinExistence type="predicted"/>
<evidence type="ECO:0000256" key="1">
    <source>
        <dbReference type="ARBA" id="ARBA00022801"/>
    </source>
</evidence>
<dbReference type="Gene3D" id="3.40.1090.10">
    <property type="entry name" value="Cytosolic phospholipase A2 catalytic domain"/>
    <property type="match status" value="1"/>
</dbReference>
<evidence type="ECO:0000313" key="4">
    <source>
        <dbReference type="Proteomes" id="UP000799424"/>
    </source>
</evidence>
<keyword evidence="2" id="KW-0443">Lipid metabolism</keyword>
<dbReference type="GO" id="GO:0016042">
    <property type="term" value="P:lipid catabolic process"/>
    <property type="evidence" value="ECO:0007669"/>
    <property type="project" value="UniProtKB-KW"/>
</dbReference>
<dbReference type="OrthoDB" id="6612291at2759"/>
<dbReference type="GO" id="GO:0047499">
    <property type="term" value="F:calcium-independent phospholipase A2 activity"/>
    <property type="evidence" value="ECO:0007669"/>
    <property type="project" value="TreeGrafter"/>
</dbReference>
<sequence>MPNSDLRLLALDGGGMSVADCITAYLSLSDRVFRQTRHRVTVKGRVQGRFDAEELARAVKEVVAQQGLQEDALLKDAPKAGCKVFVCATSKETSETVCLTSYHTLRGNSDLLSSVTIWEACQATSAATSFFDPIAVGRYGKEFLAWGPEPLEGRVKCLVSIETGVPSLRLFKDDILHIGETLVAIATETEVTAERFRRERALLDSTGRYYRFNVVQGLEDIGLEEAKKVKEMAAATRRYISSQQVHKQMQACAGSIAGREC</sequence>
<protein>
    <submittedName>
        <fullName evidence="3">FabD/lysophospholipase-like protein</fullName>
    </submittedName>
</protein>
<dbReference type="GO" id="GO:0016020">
    <property type="term" value="C:membrane"/>
    <property type="evidence" value="ECO:0007669"/>
    <property type="project" value="TreeGrafter"/>
</dbReference>